<dbReference type="EMBL" id="LT629750">
    <property type="protein sequence ID" value="SDT23757.1"/>
    <property type="molecule type" value="Genomic_DNA"/>
</dbReference>
<dbReference type="Gene3D" id="3.40.50.10680">
    <property type="entry name" value="CofD-like domains"/>
    <property type="match status" value="1"/>
</dbReference>
<name>A0A1H1YQS6_9BRAD</name>
<evidence type="ECO:0000256" key="1">
    <source>
        <dbReference type="ARBA" id="ARBA00022679"/>
    </source>
</evidence>
<evidence type="ECO:0000256" key="2">
    <source>
        <dbReference type="ARBA" id="ARBA00022842"/>
    </source>
</evidence>
<accession>A0A1H1YQS6</accession>
<dbReference type="CDD" id="cd07186">
    <property type="entry name" value="CofD_like"/>
    <property type="match status" value="1"/>
</dbReference>
<reference evidence="4" key="1">
    <citation type="submission" date="2016-10" db="EMBL/GenBank/DDBJ databases">
        <authorList>
            <person name="Varghese N."/>
            <person name="Submissions S."/>
        </authorList>
    </citation>
    <scope>NUCLEOTIDE SEQUENCE [LARGE SCALE GENOMIC DNA]</scope>
    <source>
        <strain evidence="4">GAS369</strain>
    </source>
</reference>
<dbReference type="PANTHER" id="PTHR43007">
    <property type="entry name" value="2-PHOSPHO-L-LACTATE TRANSFERASE"/>
    <property type="match status" value="1"/>
</dbReference>
<sequence length="322" mass="35727">MNGTSGSQRKSIVALCGGVGGAKLALGLDRVAAENSDISIVANVGDDFRWLGLYISPDIDTILYTLSGNADEKKGWGRKDETWSFMEALQEIRSDAWFNLGDKDLALHVERSSRMAAGASLSETTNDLRAAFKVRSRIIPVSDDSIRTYLRSKNTWLPFQEYFVHQKCEPSVSEIAYRGAELARLHDDVRHLLIDETPDAVVICPSNPMLSIEPMLAIPELRQALRETKAPVVGVSPIISREAVKGPTAKLFTEFGIEPSAQACAYRYRDFIDAFVIDLNDEVELPGVEIRKERILMTTNEDKQRVATCVLDFAASMAKRKT</sequence>
<dbReference type="Pfam" id="PF01933">
    <property type="entry name" value="CofD"/>
    <property type="match status" value="1"/>
</dbReference>
<dbReference type="InterPro" id="IPR002882">
    <property type="entry name" value="CofD"/>
</dbReference>
<keyword evidence="4" id="KW-1185">Reference proteome</keyword>
<proteinExistence type="inferred from homology"/>
<dbReference type="SUPFAM" id="SSF142338">
    <property type="entry name" value="CofD-like"/>
    <property type="match status" value="1"/>
</dbReference>
<keyword evidence="1 3" id="KW-0808">Transferase</keyword>
<dbReference type="Gene3D" id="1.10.8.240">
    <property type="entry name" value="CofD-like domain"/>
    <property type="match status" value="1"/>
</dbReference>
<dbReference type="GO" id="GO:0000287">
    <property type="term" value="F:magnesium ion binding"/>
    <property type="evidence" value="ECO:0007669"/>
    <property type="project" value="InterPro"/>
</dbReference>
<gene>
    <name evidence="3" type="ORF">SAMN05444158_4961</name>
</gene>
<organism evidence="3 4">
    <name type="scientific">Bradyrhizobium canariense</name>
    <dbReference type="NCBI Taxonomy" id="255045"/>
    <lineage>
        <taxon>Bacteria</taxon>
        <taxon>Pseudomonadati</taxon>
        <taxon>Pseudomonadota</taxon>
        <taxon>Alphaproteobacteria</taxon>
        <taxon>Hyphomicrobiales</taxon>
        <taxon>Nitrobacteraceae</taxon>
        <taxon>Bradyrhizobium</taxon>
    </lineage>
</organism>
<dbReference type="InterPro" id="IPR010115">
    <property type="entry name" value="FbiA/CofD"/>
</dbReference>
<dbReference type="Proteomes" id="UP000243904">
    <property type="component" value="Chromosome I"/>
</dbReference>
<dbReference type="HAMAP" id="MF_01257">
    <property type="entry name" value="CofD"/>
    <property type="match status" value="1"/>
</dbReference>
<keyword evidence="2" id="KW-0460">Magnesium</keyword>
<evidence type="ECO:0000313" key="4">
    <source>
        <dbReference type="Proteomes" id="UP000243904"/>
    </source>
</evidence>
<protein>
    <submittedName>
        <fullName evidence="3">LPPG:FO 2-phospho-L-lactate transferase</fullName>
    </submittedName>
</protein>
<dbReference type="InterPro" id="IPR038136">
    <property type="entry name" value="CofD-like_dom_sf"/>
</dbReference>
<evidence type="ECO:0000313" key="3">
    <source>
        <dbReference type="EMBL" id="SDT23757.1"/>
    </source>
</evidence>
<dbReference type="RefSeq" id="WP_100384763.1">
    <property type="nucleotide sequence ID" value="NZ_LT629750.1"/>
</dbReference>
<dbReference type="NCBIfam" id="TIGR01819">
    <property type="entry name" value="F420_cofD"/>
    <property type="match status" value="1"/>
</dbReference>
<dbReference type="AlphaFoldDB" id="A0A1H1YQS6"/>
<dbReference type="PANTHER" id="PTHR43007:SF1">
    <property type="entry name" value="2-PHOSPHO-L-LACTATE TRANSFERASE"/>
    <property type="match status" value="1"/>
</dbReference>
<dbReference type="GO" id="GO:0043743">
    <property type="term" value="F:LPPG:FO 2-phospho-L-lactate transferase activity"/>
    <property type="evidence" value="ECO:0007669"/>
    <property type="project" value="InterPro"/>
</dbReference>